<organism evidence="7 8">
    <name type="scientific">Rhodococcoides kyotonense</name>
    <dbReference type="NCBI Taxonomy" id="398843"/>
    <lineage>
        <taxon>Bacteria</taxon>
        <taxon>Bacillati</taxon>
        <taxon>Actinomycetota</taxon>
        <taxon>Actinomycetes</taxon>
        <taxon>Mycobacteriales</taxon>
        <taxon>Nocardiaceae</taxon>
        <taxon>Rhodococcoides</taxon>
    </lineage>
</organism>
<sequence length="491" mass="53127">MRSRLIPAVALTAILAAGCAQTSTQAAPEPADLQWTTCPDGVENPETGPPRLQCATVPVPLDYDDPDGEQIDLTISRLQSENPDERRGSLMLNPGGPGGTGLDQPNFLVQQGMPQEVLDSYDLIGIDTRGIGHSSPISCGFTDDVEYYGAVPPYAFDDAAFAEQAKTAEEVADRCAANNDGRTQHVTTANMARDLDSIRAALGEEKGNFLGYSYGTALGAAYASLFPDTSDRIVLDSNIGDTHLDQDGMRSYAVGMEDTFPDFENWAAQRNEQYGLGSTPEQVRDTYFSLADKLDRTPVEGVDGRAFRLAAFVTLYNPASYDAAAENWAYLRQAPPSDQVSAISSLAPQMDNNWSVFLAVTCNDVKWPDDPAAYQQAVKEDRTEYPLFGAAAANIMPCAYWQIDQTEPPVEVNDDGPTNILVAQHQRDPVTPMLNGELIDDKFGDRSRLLTVDGSGHGVYNLGKNPCAQDVITDYLVDGTMPDEDVTCPAP</sequence>
<feature type="domain" description="Peptidase S33 tripeptidyl aminopeptidase-like C-terminal" evidence="6">
    <location>
        <begin position="386"/>
        <end position="488"/>
    </location>
</feature>
<keyword evidence="3 7" id="KW-0378">Hydrolase</keyword>
<keyword evidence="2 5" id="KW-0732">Signal</keyword>
<evidence type="ECO:0000256" key="3">
    <source>
        <dbReference type="ARBA" id="ARBA00022801"/>
    </source>
</evidence>
<dbReference type="InterPro" id="IPR029058">
    <property type="entry name" value="AB_hydrolase_fold"/>
</dbReference>
<dbReference type="Gene3D" id="3.40.50.1820">
    <property type="entry name" value="alpha/beta hydrolase"/>
    <property type="match status" value="1"/>
</dbReference>
<dbReference type="AlphaFoldDB" id="A0A239LFF5"/>
<evidence type="ECO:0000313" key="7">
    <source>
        <dbReference type="EMBL" id="SNT29201.1"/>
    </source>
</evidence>
<dbReference type="EMBL" id="FZOW01000013">
    <property type="protein sequence ID" value="SNT29201.1"/>
    <property type="molecule type" value="Genomic_DNA"/>
</dbReference>
<keyword evidence="8" id="KW-1185">Reference proteome</keyword>
<reference evidence="8" key="1">
    <citation type="submission" date="2017-06" db="EMBL/GenBank/DDBJ databases">
        <authorList>
            <person name="Varghese N."/>
            <person name="Submissions S."/>
        </authorList>
    </citation>
    <scope>NUCLEOTIDE SEQUENCE [LARGE SCALE GENOMIC DNA]</scope>
    <source>
        <strain evidence="8">JCM 23211</strain>
    </source>
</reference>
<dbReference type="GO" id="GO:0016787">
    <property type="term" value="F:hydrolase activity"/>
    <property type="evidence" value="ECO:0007669"/>
    <property type="project" value="UniProtKB-KW"/>
</dbReference>
<evidence type="ECO:0000313" key="8">
    <source>
        <dbReference type="Proteomes" id="UP000198327"/>
    </source>
</evidence>
<accession>A0A239LFF5</accession>
<dbReference type="PANTHER" id="PTHR43248">
    <property type="entry name" value="2-SUCCINYL-6-HYDROXY-2,4-CYCLOHEXADIENE-1-CARBOXYLATE SYNTHASE"/>
    <property type="match status" value="1"/>
</dbReference>
<evidence type="ECO:0000256" key="1">
    <source>
        <dbReference type="ARBA" id="ARBA00010088"/>
    </source>
</evidence>
<comment type="similarity">
    <text evidence="1">Belongs to the peptidase S33 family.</text>
</comment>
<feature type="chain" id="PRO_5012692535" evidence="5">
    <location>
        <begin position="27"/>
        <end position="491"/>
    </location>
</feature>
<proteinExistence type="inferred from homology"/>
<gene>
    <name evidence="7" type="ORF">SAMN05421642_11316</name>
</gene>
<dbReference type="RefSeq" id="WP_089249645.1">
    <property type="nucleotide sequence ID" value="NZ_FZOW01000013.1"/>
</dbReference>
<dbReference type="InterPro" id="IPR013595">
    <property type="entry name" value="Pept_S33_TAP-like_C"/>
</dbReference>
<dbReference type="InterPro" id="IPR051601">
    <property type="entry name" value="Serine_prot/Carboxylest_S33"/>
</dbReference>
<feature type="signal peptide" evidence="5">
    <location>
        <begin position="1"/>
        <end position="26"/>
    </location>
</feature>
<dbReference type="OrthoDB" id="4447445at2"/>
<evidence type="ECO:0000256" key="2">
    <source>
        <dbReference type="ARBA" id="ARBA00022729"/>
    </source>
</evidence>
<evidence type="ECO:0000256" key="4">
    <source>
        <dbReference type="SAM" id="MobiDB-lite"/>
    </source>
</evidence>
<name>A0A239LFF5_9NOCA</name>
<dbReference type="STRING" id="398843.A3K89_05660"/>
<dbReference type="PANTHER" id="PTHR43248:SF29">
    <property type="entry name" value="TRIPEPTIDYL AMINOPEPTIDASE"/>
    <property type="match status" value="1"/>
</dbReference>
<protein>
    <submittedName>
        <fullName evidence="7">Alpha/beta hydrolase fold</fullName>
    </submittedName>
</protein>
<feature type="region of interest" description="Disordered" evidence="4">
    <location>
        <begin position="79"/>
        <end position="105"/>
    </location>
</feature>
<dbReference type="Pfam" id="PF08386">
    <property type="entry name" value="Abhydrolase_4"/>
    <property type="match status" value="1"/>
</dbReference>
<evidence type="ECO:0000256" key="5">
    <source>
        <dbReference type="SAM" id="SignalP"/>
    </source>
</evidence>
<dbReference type="Proteomes" id="UP000198327">
    <property type="component" value="Unassembled WGS sequence"/>
</dbReference>
<evidence type="ECO:0000259" key="6">
    <source>
        <dbReference type="Pfam" id="PF08386"/>
    </source>
</evidence>
<dbReference type="SUPFAM" id="SSF53474">
    <property type="entry name" value="alpha/beta-Hydrolases"/>
    <property type="match status" value="1"/>
</dbReference>
<dbReference type="PROSITE" id="PS51257">
    <property type="entry name" value="PROKAR_LIPOPROTEIN"/>
    <property type="match status" value="1"/>
</dbReference>